<reference evidence="1" key="1">
    <citation type="submission" date="2022-10" db="EMBL/GenBank/DDBJ databases">
        <title>Complete Genome of Trichothecium roseum strain YXFP-22015, a Plant Pathogen Isolated from Citrus.</title>
        <authorList>
            <person name="Wang Y."/>
            <person name="Zhu L."/>
        </authorList>
    </citation>
    <scope>NUCLEOTIDE SEQUENCE</scope>
    <source>
        <strain evidence="1">YXFP-22015</strain>
    </source>
</reference>
<evidence type="ECO:0000313" key="2">
    <source>
        <dbReference type="Proteomes" id="UP001163324"/>
    </source>
</evidence>
<keyword evidence="2" id="KW-1185">Reference proteome</keyword>
<evidence type="ECO:0000313" key="1">
    <source>
        <dbReference type="EMBL" id="KAI9897575.1"/>
    </source>
</evidence>
<comment type="caution">
    <text evidence="1">The sequence shown here is derived from an EMBL/GenBank/DDBJ whole genome shotgun (WGS) entry which is preliminary data.</text>
</comment>
<gene>
    <name evidence="1" type="ORF">N3K66_007431</name>
</gene>
<name>A0ACC0UTW8_9HYPO</name>
<proteinExistence type="predicted"/>
<dbReference type="EMBL" id="CM047946">
    <property type="protein sequence ID" value="KAI9897575.1"/>
    <property type="molecule type" value="Genomic_DNA"/>
</dbReference>
<sequence length="94" mass="10746">MSAQQGAIDTDEVQKLNAADKEDLRKFIVNEQQRSNIQAQTHELTQMCWKKCVTGNIKSTKLDKGEETCLANCVDRFLDLNFLTMKHLSNMRGQ</sequence>
<accession>A0ACC0UTW8</accession>
<organism evidence="1 2">
    <name type="scientific">Trichothecium roseum</name>
    <dbReference type="NCBI Taxonomy" id="47278"/>
    <lineage>
        <taxon>Eukaryota</taxon>
        <taxon>Fungi</taxon>
        <taxon>Dikarya</taxon>
        <taxon>Ascomycota</taxon>
        <taxon>Pezizomycotina</taxon>
        <taxon>Sordariomycetes</taxon>
        <taxon>Hypocreomycetidae</taxon>
        <taxon>Hypocreales</taxon>
        <taxon>Hypocreales incertae sedis</taxon>
        <taxon>Trichothecium</taxon>
    </lineage>
</organism>
<dbReference type="Proteomes" id="UP001163324">
    <property type="component" value="Chromosome 7"/>
</dbReference>
<protein>
    <submittedName>
        <fullName evidence="1">Uncharacterized protein</fullName>
    </submittedName>
</protein>